<name>A0ABM0S9A1_GALVR</name>
<protein>
    <submittedName>
        <fullName evidence="3">Psoriasis susceptibility 1 candidate gene 1 protein</fullName>
    </submittedName>
</protein>
<feature type="region of interest" description="Disordered" evidence="1">
    <location>
        <begin position="43"/>
        <end position="65"/>
    </location>
</feature>
<evidence type="ECO:0000313" key="2">
    <source>
        <dbReference type="Proteomes" id="UP000694923"/>
    </source>
</evidence>
<dbReference type="RefSeq" id="XP_008589442.1">
    <property type="nucleotide sequence ID" value="XM_008591220.1"/>
</dbReference>
<gene>
    <name evidence="3" type="primary">PSORS1C1</name>
</gene>
<sequence>MQGTSQAVTFEEFHPEATWGDCRRGRRYEDILIPSPHTELLLLKPQPPPPPSVISLSARVPSPIL</sequence>
<dbReference type="GeneID" id="103606653"/>
<dbReference type="Proteomes" id="UP000694923">
    <property type="component" value="Unplaced"/>
</dbReference>
<evidence type="ECO:0000256" key="1">
    <source>
        <dbReference type="SAM" id="MobiDB-lite"/>
    </source>
</evidence>
<evidence type="ECO:0000313" key="3">
    <source>
        <dbReference type="RefSeq" id="XP_008589442.1"/>
    </source>
</evidence>
<proteinExistence type="predicted"/>
<organism evidence="2 3">
    <name type="scientific">Galeopterus variegatus</name>
    <name type="common">Malayan flying lemur</name>
    <name type="synonym">Cynocephalus variegatus</name>
    <dbReference type="NCBI Taxonomy" id="482537"/>
    <lineage>
        <taxon>Eukaryota</taxon>
        <taxon>Metazoa</taxon>
        <taxon>Chordata</taxon>
        <taxon>Craniata</taxon>
        <taxon>Vertebrata</taxon>
        <taxon>Euteleostomi</taxon>
        <taxon>Mammalia</taxon>
        <taxon>Eutheria</taxon>
        <taxon>Euarchontoglires</taxon>
        <taxon>Dermoptera</taxon>
        <taxon>Cynocephalidae</taxon>
        <taxon>Galeopterus</taxon>
    </lineage>
</organism>
<keyword evidence="2" id="KW-1185">Reference proteome</keyword>
<dbReference type="InterPro" id="IPR028206">
    <property type="entry name" value="SEEK1"/>
</dbReference>
<reference evidence="3" key="1">
    <citation type="submission" date="2025-08" db="UniProtKB">
        <authorList>
            <consortium name="RefSeq"/>
        </authorList>
    </citation>
    <scope>IDENTIFICATION</scope>
</reference>
<accession>A0ABM0S9A1</accession>
<dbReference type="Pfam" id="PF15357">
    <property type="entry name" value="SEEK1"/>
    <property type="match status" value="1"/>
</dbReference>